<dbReference type="Proteomes" id="UP000004816">
    <property type="component" value="Unassembled WGS sequence"/>
</dbReference>
<evidence type="ECO:0000256" key="1">
    <source>
        <dbReference type="SAM" id="SignalP"/>
    </source>
</evidence>
<protein>
    <submittedName>
        <fullName evidence="2">Uncharacterized protein</fullName>
    </submittedName>
</protein>
<organism evidence="2 3">
    <name type="scientific">Segniliparus rugosus (strain ATCC BAA-974 / DSM 45345 / CCUG 50838 / CIP 108380 / JCM 13579 / CDC 945)</name>
    <dbReference type="NCBI Taxonomy" id="679197"/>
    <lineage>
        <taxon>Bacteria</taxon>
        <taxon>Bacillati</taxon>
        <taxon>Actinomycetota</taxon>
        <taxon>Actinomycetes</taxon>
        <taxon>Mycobacteriales</taxon>
        <taxon>Segniliparaceae</taxon>
        <taxon>Segniliparus</taxon>
    </lineage>
</organism>
<reference evidence="2 3" key="1">
    <citation type="journal article" date="2011" name="Stand. Genomic Sci.">
        <title>High quality draft genome sequence of Segniliparus rugosus CDC 945(T)= (ATCC BAA-974(T)).</title>
        <authorList>
            <person name="Earl A.M."/>
            <person name="Desjardins C.A."/>
            <person name="Fitzgerald M.G."/>
            <person name="Arachchi H.M."/>
            <person name="Zeng Q."/>
            <person name="Mehta T."/>
            <person name="Griggs A."/>
            <person name="Birren B.W."/>
            <person name="Toney N.C."/>
            <person name="Carr J."/>
            <person name="Posey J."/>
            <person name="Butler W.R."/>
        </authorList>
    </citation>
    <scope>NUCLEOTIDE SEQUENCE [LARGE SCALE GENOMIC DNA]</scope>
    <source>
        <strain evidence="3">ATCC BAA-974 / DSM 45345 / CCUG 50838 / CIP 108380 / JCM 13579 / CDC 945</strain>
    </source>
</reference>
<keyword evidence="1" id="KW-0732">Signal</keyword>
<sequence length="95" mass="9901">MTRKTFHRAGFRVAVAAPVAAIAALLSASALASASPIDTKCADFLSQRPEQQETLVRDLLSYKGAGSSAGASVVDSTITSCRSHVGDSVYEMIGR</sequence>
<dbReference type="EMBL" id="ACZI02000003">
    <property type="protein sequence ID" value="EFV14077.1"/>
    <property type="molecule type" value="Genomic_DNA"/>
</dbReference>
<keyword evidence="3" id="KW-1185">Reference proteome</keyword>
<feature type="chain" id="PRO_5039602235" evidence="1">
    <location>
        <begin position="33"/>
        <end position="95"/>
    </location>
</feature>
<proteinExistence type="predicted"/>
<name>E5XNG5_SEGRC</name>
<evidence type="ECO:0000313" key="3">
    <source>
        <dbReference type="Proteomes" id="UP000004816"/>
    </source>
</evidence>
<feature type="signal peptide" evidence="1">
    <location>
        <begin position="1"/>
        <end position="32"/>
    </location>
</feature>
<dbReference type="HOGENOM" id="CLU_2371174_0_0_11"/>
<comment type="caution">
    <text evidence="2">The sequence shown here is derived from an EMBL/GenBank/DDBJ whole genome shotgun (WGS) entry which is preliminary data.</text>
</comment>
<evidence type="ECO:0000313" key="2">
    <source>
        <dbReference type="EMBL" id="EFV14077.1"/>
    </source>
</evidence>
<dbReference type="RefSeq" id="WP_007468414.1">
    <property type="nucleotide sequence ID" value="NZ_KI391954.1"/>
</dbReference>
<gene>
    <name evidence="2" type="ORF">HMPREF9336_00994</name>
</gene>
<accession>E5XNG5</accession>
<dbReference type="AlphaFoldDB" id="E5XNG5"/>